<feature type="domain" description="ZW10 C-terminal helical" evidence="3">
    <location>
        <begin position="584"/>
        <end position="730"/>
    </location>
</feature>
<dbReference type="GO" id="GO:0007094">
    <property type="term" value="P:mitotic spindle assembly checkpoint signaling"/>
    <property type="evidence" value="ECO:0007669"/>
    <property type="project" value="TreeGrafter"/>
</dbReference>
<feature type="compositionally biased region" description="Polar residues" evidence="1">
    <location>
        <begin position="895"/>
        <end position="917"/>
    </location>
</feature>
<dbReference type="InterPro" id="IPR046362">
    <property type="entry name" value="Zw10/DSL1_C_sf"/>
</dbReference>
<dbReference type="AlphaFoldDB" id="A0A0C9N4H6"/>
<dbReference type="GO" id="GO:0006888">
    <property type="term" value="P:endoplasmic reticulum to Golgi vesicle-mediated transport"/>
    <property type="evidence" value="ECO:0007669"/>
    <property type="project" value="TreeGrafter"/>
</dbReference>
<gene>
    <name evidence="4" type="ORF">MAM1_0270d09018</name>
</gene>
<dbReference type="PANTHER" id="PTHR12205">
    <property type="entry name" value="CENTROMERE/KINETOCHORE PROTEIN ZW10"/>
    <property type="match status" value="1"/>
</dbReference>
<dbReference type="STRING" id="91626.A0A0C9N4H6"/>
<dbReference type="Gene3D" id="1.10.357.150">
    <property type="match status" value="1"/>
</dbReference>
<keyword evidence="5" id="KW-1185">Reference proteome</keyword>
<dbReference type="PANTHER" id="PTHR12205:SF0">
    <property type="entry name" value="CENTROMERE_KINETOCHORE PROTEIN ZW10 HOMOLOG"/>
    <property type="match status" value="1"/>
</dbReference>
<dbReference type="InterPro" id="IPR048344">
    <property type="entry name" value="Zw10_middle"/>
</dbReference>
<reference evidence="4" key="1">
    <citation type="submission" date="2014-09" db="EMBL/GenBank/DDBJ databases">
        <title>Draft genome sequence of an oleaginous Mucoromycotina fungus Mucor ambiguus NBRC6742.</title>
        <authorList>
            <person name="Takeda I."/>
            <person name="Yamane N."/>
            <person name="Morita T."/>
            <person name="Tamano K."/>
            <person name="Machida M."/>
            <person name="Baker S."/>
            <person name="Koike H."/>
        </authorList>
    </citation>
    <scope>NUCLEOTIDE SEQUENCE</scope>
    <source>
        <strain evidence="4">NBRC 6742</strain>
    </source>
</reference>
<evidence type="ECO:0000313" key="4">
    <source>
        <dbReference type="EMBL" id="GAN09488.1"/>
    </source>
</evidence>
<dbReference type="Pfam" id="PF22766">
    <property type="entry name" value="ZW10_C2"/>
    <property type="match status" value="1"/>
</dbReference>
<proteinExistence type="predicted"/>
<accession>A0A0C9N4H6</accession>
<evidence type="ECO:0000313" key="5">
    <source>
        <dbReference type="Proteomes" id="UP000053815"/>
    </source>
</evidence>
<dbReference type="GO" id="GO:1990423">
    <property type="term" value="C:RZZ complex"/>
    <property type="evidence" value="ECO:0007669"/>
    <property type="project" value="TreeGrafter"/>
</dbReference>
<dbReference type="Proteomes" id="UP000053815">
    <property type="component" value="Unassembled WGS sequence"/>
</dbReference>
<dbReference type="GO" id="GO:0005737">
    <property type="term" value="C:cytoplasm"/>
    <property type="evidence" value="ECO:0007669"/>
    <property type="project" value="GOC"/>
</dbReference>
<evidence type="ECO:0000259" key="3">
    <source>
        <dbReference type="Pfam" id="PF22766"/>
    </source>
</evidence>
<feature type="compositionally biased region" description="Low complexity" evidence="1">
    <location>
        <begin position="742"/>
        <end position="763"/>
    </location>
</feature>
<protein>
    <submittedName>
        <fullName evidence="4">Uncharacterized protein</fullName>
    </submittedName>
</protein>
<dbReference type="Pfam" id="PF20665">
    <property type="entry name" value="Zw10_middle"/>
    <property type="match status" value="1"/>
</dbReference>
<feature type="compositionally biased region" description="Acidic residues" evidence="1">
    <location>
        <begin position="932"/>
        <end position="954"/>
    </location>
</feature>
<dbReference type="OrthoDB" id="534815at2759"/>
<feature type="region of interest" description="Disordered" evidence="1">
    <location>
        <begin position="877"/>
        <end position="954"/>
    </location>
</feature>
<feature type="region of interest" description="Disordered" evidence="1">
    <location>
        <begin position="732"/>
        <end position="763"/>
    </location>
</feature>
<feature type="compositionally biased region" description="Low complexity" evidence="1">
    <location>
        <begin position="918"/>
        <end position="931"/>
    </location>
</feature>
<dbReference type="EMBL" id="DF836559">
    <property type="protein sequence ID" value="GAN09488.1"/>
    <property type="molecule type" value="Genomic_DNA"/>
</dbReference>
<dbReference type="InterPro" id="IPR055148">
    <property type="entry name" value="ZW10_C_2"/>
</dbReference>
<sequence>MPPIRQLEDAFLSSLLEKQEYAELKIDVDADSLTATLQKLNATSDALRQELFEQVHNSLSDFSTWYNTSQELHANVLDLVKQASDTQQQTTLTQTQVDDTINSYQHALAESHKNKSKIDMLEHMEQVLQIVEAIELELQQYSFLDAVQHVLQLTTILKDWRNADPRVMDMIHKRVEQLKQTLISGLQDGIHTAIKYNPGSIRILETYQPSASTSKQVHIRDVFQSLFQLGLLPEELMAVQRSMFKNIFHLYFDSTHCTLQMDPVQVDGQGQGGVLQVIPATTTDDDDEGHTDPVLMLQHMEAILDFIYKYTLASTATGSNDKEMKLLFGNLFMPDLVALMIHKSIAPAVPSTKYNLQGFDHVAQAVKQFEAHCRDAYGFQLDDTSLGSYVENIDRHYATKRRNRILQDGRKVMLRRLYDTEMTSVHEQDGHTYHYQITQTPQILSVLVSDTLSEGADLLDSHPISASTLMDGIQDLLDMYRVIMPSFHRTQYLASAGNSLVFRNDCLWLANQLTTTIALKPEANQFPKLNAGLTEAAKRLRELGNAWHELTMMQRVQMIQDVLDHLDGFSGMAENAKFQQDCDRAITQVIELVGSFATETQPVIDETLFLDMLGRIVDSILARLINDIEELVDIGAEESHIIARTLNSLAQLVNAFDLPGKDATEGFVVELVPSWQKFWLVKDILEMNMREIMESFRRGDLHMFEKSELVGLLCSLFADTELREANIQEIKTGASPSPYHSTTAATQQQPQQTASRHMAPAPTATAANVPATTFTPSIHQALVYTPDNDDEEALEESGWGDDDDMDLFQEENSDGGDHGLVNKHAVSQISLEPSPNLEYDVDMADQSTAGVHGEEPDGEGGWDDADQDILIDDALSTKEESAGPDTLYTADHAKMQSSSRNDATTSRSISSKSDTNSPPTATHLLAAPALDLDTEEGDGWGGWNDDDDEALFKD</sequence>
<name>A0A0C9N4H6_9FUNG</name>
<feature type="domain" description="Centromere/kinetochore protein zw10 middle" evidence="2">
    <location>
        <begin position="215"/>
        <end position="413"/>
    </location>
</feature>
<evidence type="ECO:0000256" key="1">
    <source>
        <dbReference type="SAM" id="MobiDB-lite"/>
    </source>
</evidence>
<evidence type="ECO:0000259" key="2">
    <source>
        <dbReference type="Pfam" id="PF20665"/>
    </source>
</evidence>
<organism evidence="4">
    <name type="scientific">Mucor ambiguus</name>
    <dbReference type="NCBI Taxonomy" id="91626"/>
    <lineage>
        <taxon>Eukaryota</taxon>
        <taxon>Fungi</taxon>
        <taxon>Fungi incertae sedis</taxon>
        <taxon>Mucoromycota</taxon>
        <taxon>Mucoromycotina</taxon>
        <taxon>Mucoromycetes</taxon>
        <taxon>Mucorales</taxon>
        <taxon>Mucorineae</taxon>
        <taxon>Mucoraceae</taxon>
        <taxon>Mucor</taxon>
    </lineage>
</organism>